<dbReference type="AlphaFoldDB" id="A0A0J9ELX0"/>
<gene>
    <name evidence="2" type="ORF">BDDG_11897</name>
</gene>
<protein>
    <submittedName>
        <fullName evidence="2">Uncharacterized protein</fullName>
    </submittedName>
</protein>
<feature type="compositionally biased region" description="Low complexity" evidence="1">
    <location>
        <begin position="87"/>
        <end position="96"/>
    </location>
</feature>
<evidence type="ECO:0000313" key="2">
    <source>
        <dbReference type="EMBL" id="KMW67071.1"/>
    </source>
</evidence>
<evidence type="ECO:0000256" key="1">
    <source>
        <dbReference type="SAM" id="MobiDB-lite"/>
    </source>
</evidence>
<dbReference type="Proteomes" id="UP000007802">
    <property type="component" value="Unassembled WGS sequence"/>
</dbReference>
<feature type="compositionally biased region" description="Acidic residues" evidence="1">
    <location>
        <begin position="39"/>
        <end position="54"/>
    </location>
</feature>
<name>A0A0J9ELX0_AJEDA</name>
<feature type="region of interest" description="Disordered" evidence="1">
    <location>
        <begin position="1"/>
        <end position="55"/>
    </location>
</feature>
<reference evidence="2" key="1">
    <citation type="submission" date="2010-03" db="EMBL/GenBank/DDBJ databases">
        <title>Annotation of Blastomyces dermatitidis strain ATCC 18188.</title>
        <authorList>
            <consortium name="The Broad Institute Genome Sequencing Platform"/>
            <consortium name="Broad Institute Genome Sequencing Center for Infectious Disease."/>
            <person name="Cuomo C."/>
            <person name="Klein B."/>
            <person name="Sullivan T."/>
            <person name="Heitman J."/>
            <person name="Young S."/>
            <person name="Zeng Q."/>
            <person name="Gargeya S."/>
            <person name="Alvarado L."/>
            <person name="Berlin A.M."/>
            <person name="Chapman S.B."/>
            <person name="Chen Z."/>
            <person name="Freedman E."/>
            <person name="Gellesch M."/>
            <person name="Goldberg J."/>
            <person name="Griggs A."/>
            <person name="Gujja S."/>
            <person name="Heilman E."/>
            <person name="Heiman D."/>
            <person name="Howarth C."/>
            <person name="Mehta T."/>
            <person name="Neiman D."/>
            <person name="Pearson M."/>
            <person name="Roberts A."/>
            <person name="Saif S."/>
            <person name="Shea T."/>
            <person name="Shenoy N."/>
            <person name="Sisk P."/>
            <person name="Stolte C."/>
            <person name="Sykes S."/>
            <person name="White J."/>
            <person name="Yandava C."/>
            <person name="Haas B."/>
            <person name="Nusbaum C."/>
            <person name="Birren B."/>
        </authorList>
    </citation>
    <scope>NUCLEOTIDE SEQUENCE</scope>
    <source>
        <strain evidence="2">ATCC 18188</strain>
    </source>
</reference>
<accession>A0A0J9ELX0</accession>
<feature type="region of interest" description="Disordered" evidence="1">
    <location>
        <begin position="87"/>
        <end position="107"/>
    </location>
</feature>
<sequence>MSRLFNRNPKRYLLSASRQESGDDQSEFQPQSPLFPETANEDFADSDSDNDVPGEEALLFPAEPYNEDAADNVEHIEWLLKAGAEENIPENIPENISENDDQEDPDKPVAEDIAMEDTAIEDITTAPHSTDEFVDSDPAIDIAHKRSNFEMNSFVLAMGLWAEESGISRKNYQSLLQILHLLKDTSPISLLPEGLSTLKKAMQSTISDFASQGNVNSNSVTNANANSEFCSEKSRCILHEITLLSKSNSINICSSQIPKFPATDAYRNGGTCQQSH</sequence>
<proteinExistence type="predicted"/>
<dbReference type="OrthoDB" id="4190600at2759"/>
<organism evidence="2">
    <name type="scientific">Ajellomyces dermatitidis (strain ATCC 18188 / CBS 674.68)</name>
    <name type="common">Blastomyces dermatitidis</name>
    <dbReference type="NCBI Taxonomy" id="653446"/>
    <lineage>
        <taxon>Eukaryota</taxon>
        <taxon>Fungi</taxon>
        <taxon>Dikarya</taxon>
        <taxon>Ascomycota</taxon>
        <taxon>Pezizomycotina</taxon>
        <taxon>Eurotiomycetes</taxon>
        <taxon>Eurotiomycetidae</taxon>
        <taxon>Onygenales</taxon>
        <taxon>Ajellomycetaceae</taxon>
        <taxon>Blastomyces</taxon>
    </lineage>
</organism>
<dbReference type="EMBL" id="GG749416">
    <property type="protein sequence ID" value="KMW67071.1"/>
    <property type="molecule type" value="Genomic_DNA"/>
</dbReference>